<proteinExistence type="predicted"/>
<dbReference type="Proteomes" id="UP001589854">
    <property type="component" value="Unassembled WGS sequence"/>
</dbReference>
<sequence>MNELSPIIKRPVEHIDLVKYAGASGDFNEIHTVSHTTREKGYSDVIAHGMFLMGWATQAIMEWFPHRRFHVFKVRFQAVTHPGTALTIKGNLETNDNGEVEIVDSKGDIKLIGYFELKRE</sequence>
<dbReference type="SUPFAM" id="SSF54637">
    <property type="entry name" value="Thioesterase/thiol ester dehydrase-isomerase"/>
    <property type="match status" value="1"/>
</dbReference>
<dbReference type="InterPro" id="IPR002539">
    <property type="entry name" value="MaoC-like_dom"/>
</dbReference>
<organism evidence="2 3">
    <name type="scientific">Metabacillus herbersteinensis</name>
    <dbReference type="NCBI Taxonomy" id="283816"/>
    <lineage>
        <taxon>Bacteria</taxon>
        <taxon>Bacillati</taxon>
        <taxon>Bacillota</taxon>
        <taxon>Bacilli</taxon>
        <taxon>Bacillales</taxon>
        <taxon>Bacillaceae</taxon>
        <taxon>Metabacillus</taxon>
    </lineage>
</organism>
<evidence type="ECO:0000259" key="1">
    <source>
        <dbReference type="Pfam" id="PF01575"/>
    </source>
</evidence>
<dbReference type="Pfam" id="PF01575">
    <property type="entry name" value="MaoC_dehydratas"/>
    <property type="match status" value="1"/>
</dbReference>
<dbReference type="RefSeq" id="WP_378934899.1">
    <property type="nucleotide sequence ID" value="NZ_JBHLVO010000011.1"/>
</dbReference>
<accession>A0ABV6GFP8</accession>
<comment type="caution">
    <text evidence="2">The sequence shown here is derived from an EMBL/GenBank/DDBJ whole genome shotgun (WGS) entry which is preliminary data.</text>
</comment>
<protein>
    <submittedName>
        <fullName evidence="2">MaoC/PaaZ C-terminal domain-containing protein</fullName>
    </submittedName>
</protein>
<reference evidence="2 3" key="1">
    <citation type="submission" date="2024-09" db="EMBL/GenBank/DDBJ databases">
        <authorList>
            <person name="Sun Q."/>
            <person name="Mori K."/>
        </authorList>
    </citation>
    <scope>NUCLEOTIDE SEQUENCE [LARGE SCALE GENOMIC DNA]</scope>
    <source>
        <strain evidence="2 3">CCM 7228</strain>
    </source>
</reference>
<feature type="domain" description="MaoC-like" evidence="1">
    <location>
        <begin position="9"/>
        <end position="101"/>
    </location>
</feature>
<dbReference type="PANTHER" id="PTHR43841">
    <property type="entry name" value="3-HYDROXYACYL-THIOESTER DEHYDRATASE HTDX-RELATED"/>
    <property type="match status" value="1"/>
</dbReference>
<evidence type="ECO:0000313" key="2">
    <source>
        <dbReference type="EMBL" id="MFC0272506.1"/>
    </source>
</evidence>
<dbReference type="Gene3D" id="3.10.129.10">
    <property type="entry name" value="Hotdog Thioesterase"/>
    <property type="match status" value="1"/>
</dbReference>
<gene>
    <name evidence="2" type="ORF">ACFFIX_13780</name>
</gene>
<keyword evidence="3" id="KW-1185">Reference proteome</keyword>
<dbReference type="PANTHER" id="PTHR43841:SF3">
    <property type="entry name" value="(3R)-HYDROXYACYL-ACP DEHYDRATASE SUBUNIT HADB"/>
    <property type="match status" value="1"/>
</dbReference>
<dbReference type="EMBL" id="JBHLVO010000011">
    <property type="protein sequence ID" value="MFC0272506.1"/>
    <property type="molecule type" value="Genomic_DNA"/>
</dbReference>
<dbReference type="InterPro" id="IPR029069">
    <property type="entry name" value="HotDog_dom_sf"/>
</dbReference>
<name>A0ABV6GFP8_9BACI</name>
<evidence type="ECO:0000313" key="3">
    <source>
        <dbReference type="Proteomes" id="UP001589854"/>
    </source>
</evidence>